<comment type="caution">
    <text evidence="3">The sequence shown here is derived from an EMBL/GenBank/DDBJ whole genome shotgun (WGS) entry which is preliminary data.</text>
</comment>
<organism evidence="3 4">
    <name type="scientific">Lupinus luteus</name>
    <name type="common">European yellow lupine</name>
    <dbReference type="NCBI Taxonomy" id="3873"/>
    <lineage>
        <taxon>Eukaryota</taxon>
        <taxon>Viridiplantae</taxon>
        <taxon>Streptophyta</taxon>
        <taxon>Embryophyta</taxon>
        <taxon>Tracheophyta</taxon>
        <taxon>Spermatophyta</taxon>
        <taxon>Magnoliopsida</taxon>
        <taxon>eudicotyledons</taxon>
        <taxon>Gunneridae</taxon>
        <taxon>Pentapetalae</taxon>
        <taxon>rosids</taxon>
        <taxon>fabids</taxon>
        <taxon>Fabales</taxon>
        <taxon>Fabaceae</taxon>
        <taxon>Papilionoideae</taxon>
        <taxon>50 kb inversion clade</taxon>
        <taxon>genistoids sensu lato</taxon>
        <taxon>core genistoids</taxon>
        <taxon>Genisteae</taxon>
        <taxon>Lupinus</taxon>
    </lineage>
</organism>
<keyword evidence="2" id="KW-0472">Membrane</keyword>
<evidence type="ECO:0000313" key="3">
    <source>
        <dbReference type="EMBL" id="CAL0332580.1"/>
    </source>
</evidence>
<reference evidence="3 4" key="1">
    <citation type="submission" date="2024-03" db="EMBL/GenBank/DDBJ databases">
        <authorList>
            <person name="Martinez-Hernandez J."/>
        </authorList>
    </citation>
    <scope>NUCLEOTIDE SEQUENCE [LARGE SCALE GENOMIC DNA]</scope>
</reference>
<gene>
    <name evidence="3" type="ORF">LLUT_LOCUS33640</name>
</gene>
<name>A0AAV1YFI3_LUPLU</name>
<keyword evidence="4" id="KW-1185">Reference proteome</keyword>
<dbReference type="GO" id="GO:0009506">
    <property type="term" value="C:plasmodesma"/>
    <property type="evidence" value="ECO:0007669"/>
    <property type="project" value="TreeGrafter"/>
</dbReference>
<comment type="subcellular location">
    <subcellularLocation>
        <location evidence="1">Membrane</location>
    </subcellularLocation>
</comment>
<evidence type="ECO:0000256" key="1">
    <source>
        <dbReference type="ARBA" id="ARBA00004370"/>
    </source>
</evidence>
<dbReference type="InterPro" id="IPR044839">
    <property type="entry name" value="NDR1-like"/>
</dbReference>
<sequence>MVIWSATFQVMLHVLHNLHHYIHDYTFLHTLFCNTFKFHVTEASLTQFNLTNNNTLYFNFQVNITTRNPNKNTIVYYRKITAIAWYKDNVFAYVSLTPFDQGKKNTSFLQTVVFEGSSVIKLKPRQLAEY</sequence>
<dbReference type="PANTHER" id="PTHR31415:SF59">
    <property type="entry name" value="HARPIN-INDUCED 1"/>
    <property type="match status" value="1"/>
</dbReference>
<evidence type="ECO:0008006" key="5">
    <source>
        <dbReference type="Google" id="ProtNLM"/>
    </source>
</evidence>
<evidence type="ECO:0000313" key="4">
    <source>
        <dbReference type="Proteomes" id="UP001497480"/>
    </source>
</evidence>
<protein>
    <recommendedName>
        <fullName evidence="5">Late embryogenesis abundant protein LEA-2 subgroup domain-containing protein</fullName>
    </recommendedName>
</protein>
<dbReference type="GO" id="GO:0005886">
    <property type="term" value="C:plasma membrane"/>
    <property type="evidence" value="ECO:0007669"/>
    <property type="project" value="TreeGrafter"/>
</dbReference>
<dbReference type="PANTHER" id="PTHR31415">
    <property type="entry name" value="OS05G0367900 PROTEIN"/>
    <property type="match status" value="1"/>
</dbReference>
<dbReference type="GO" id="GO:0098542">
    <property type="term" value="P:defense response to other organism"/>
    <property type="evidence" value="ECO:0007669"/>
    <property type="project" value="InterPro"/>
</dbReference>
<dbReference type="AlphaFoldDB" id="A0AAV1YFI3"/>
<proteinExistence type="predicted"/>
<dbReference type="Proteomes" id="UP001497480">
    <property type="component" value="Unassembled WGS sequence"/>
</dbReference>
<dbReference type="EMBL" id="CAXHTB010000024">
    <property type="protein sequence ID" value="CAL0332580.1"/>
    <property type="molecule type" value="Genomic_DNA"/>
</dbReference>
<accession>A0AAV1YFI3</accession>
<evidence type="ECO:0000256" key="2">
    <source>
        <dbReference type="ARBA" id="ARBA00023136"/>
    </source>
</evidence>